<evidence type="ECO:0000313" key="5">
    <source>
        <dbReference type="Proteomes" id="UP000265520"/>
    </source>
</evidence>
<protein>
    <recommendedName>
        <fullName evidence="1">ATP-dependent DNA helicase</fullName>
        <ecNumber evidence="1">5.6.2.3</ecNumber>
    </recommendedName>
</protein>
<keyword evidence="1" id="KW-0067">ATP-binding</keyword>
<keyword evidence="1 4" id="KW-0347">Helicase</keyword>
<keyword evidence="1" id="KW-0234">DNA repair</keyword>
<evidence type="ECO:0000256" key="1">
    <source>
        <dbReference type="RuleBase" id="RU363044"/>
    </source>
</evidence>
<comment type="catalytic activity">
    <reaction evidence="1">
        <text>ATP + H2O = ADP + phosphate + H(+)</text>
        <dbReference type="Rhea" id="RHEA:13065"/>
        <dbReference type="ChEBI" id="CHEBI:15377"/>
        <dbReference type="ChEBI" id="CHEBI:15378"/>
        <dbReference type="ChEBI" id="CHEBI:30616"/>
        <dbReference type="ChEBI" id="CHEBI:43474"/>
        <dbReference type="ChEBI" id="CHEBI:456216"/>
        <dbReference type="EC" id="5.6.2.3"/>
    </reaction>
</comment>
<keyword evidence="1" id="KW-0227">DNA damage</keyword>
<dbReference type="AlphaFoldDB" id="A0A392MDD3"/>
<dbReference type="Gene3D" id="3.40.50.300">
    <property type="entry name" value="P-loop containing nucleotide triphosphate hydrolases"/>
    <property type="match status" value="1"/>
</dbReference>
<evidence type="ECO:0000259" key="3">
    <source>
        <dbReference type="Pfam" id="PF21530"/>
    </source>
</evidence>
<comment type="caution">
    <text evidence="4">The sequence shown here is derived from an EMBL/GenBank/DDBJ whole genome shotgun (WGS) entry which is preliminary data.</text>
</comment>
<proteinExistence type="inferred from homology"/>
<sequence>MGFLGDDKEYILAIQESKDWGSGVFLRKLFVCMLLANSMDRPRHVWNKTKHWLADGILYNQRRVAQNRGLELTEEEIDNLTLLEIENYLQANRKSLKDFPTMPYPKGYVTATLGNRLIYDEKNYNVHEQRNEFTRLFNSLTDEQRSIYQEIMEAVDQQKGGVFFLHGYGGTGKTFMWRTLASSLRSKKKIVLTVASSGIASLLLPGGRTAHSKFKILVPTHENSTCGIEHGDELAVLLQQTKLIIWDEAPMAHRFCFEALDTTLKDIMSSYSNSEAIFGGKVVVFGGDFRQILPVVPRGSRSDIIHSTINSSHIWDHCKVLTLTKNMRLQSSSESTTNAEIAAFSDWILQVGEGKLSEPNDGYADIEIPKEILITDYEDPIKAIVDSTYPNLLQNFKSPQYLQSKAILASTIDVVDQINNYVLSLIPGQSRDYLSADTIDRTEAANTEVFDVVTPEFLSSLRCSGLANHKITLKVGTPIMLLRNLDQSEGLCNGTRLIVTKLADHVLEAKIISGKNIGAIIYIPRMPMSPS</sequence>
<keyword evidence="1" id="KW-0233">DNA recombination</keyword>
<dbReference type="SUPFAM" id="SSF52540">
    <property type="entry name" value="P-loop containing nucleoside triphosphate hydrolases"/>
    <property type="match status" value="2"/>
</dbReference>
<evidence type="ECO:0000313" key="4">
    <source>
        <dbReference type="EMBL" id="MCH84778.1"/>
    </source>
</evidence>
<organism evidence="4 5">
    <name type="scientific">Trifolium medium</name>
    <dbReference type="NCBI Taxonomy" id="97028"/>
    <lineage>
        <taxon>Eukaryota</taxon>
        <taxon>Viridiplantae</taxon>
        <taxon>Streptophyta</taxon>
        <taxon>Embryophyta</taxon>
        <taxon>Tracheophyta</taxon>
        <taxon>Spermatophyta</taxon>
        <taxon>Magnoliopsida</taxon>
        <taxon>eudicotyledons</taxon>
        <taxon>Gunneridae</taxon>
        <taxon>Pentapetalae</taxon>
        <taxon>rosids</taxon>
        <taxon>fabids</taxon>
        <taxon>Fabales</taxon>
        <taxon>Fabaceae</taxon>
        <taxon>Papilionoideae</taxon>
        <taxon>50 kb inversion clade</taxon>
        <taxon>NPAAA clade</taxon>
        <taxon>Hologalegina</taxon>
        <taxon>IRL clade</taxon>
        <taxon>Trifolieae</taxon>
        <taxon>Trifolium</taxon>
    </lineage>
</organism>
<dbReference type="GO" id="GO:0005524">
    <property type="term" value="F:ATP binding"/>
    <property type="evidence" value="ECO:0007669"/>
    <property type="project" value="UniProtKB-KW"/>
</dbReference>
<dbReference type="GO" id="GO:0006310">
    <property type="term" value="P:DNA recombination"/>
    <property type="evidence" value="ECO:0007669"/>
    <property type="project" value="UniProtKB-KW"/>
</dbReference>
<dbReference type="GO" id="GO:0000723">
    <property type="term" value="P:telomere maintenance"/>
    <property type="evidence" value="ECO:0007669"/>
    <property type="project" value="InterPro"/>
</dbReference>
<dbReference type="InterPro" id="IPR049163">
    <property type="entry name" value="Pif1-like_2B_dom"/>
</dbReference>
<keyword evidence="1" id="KW-0378">Hydrolase</keyword>
<feature type="non-terminal residue" evidence="4">
    <location>
        <position position="531"/>
    </location>
</feature>
<reference evidence="4 5" key="1">
    <citation type="journal article" date="2018" name="Front. Plant Sci.">
        <title>Red Clover (Trifolium pratense) and Zigzag Clover (T. medium) - A Picture of Genomic Similarities and Differences.</title>
        <authorList>
            <person name="Dluhosova J."/>
            <person name="Istvanek J."/>
            <person name="Nedelnik J."/>
            <person name="Repkova J."/>
        </authorList>
    </citation>
    <scope>NUCLEOTIDE SEQUENCE [LARGE SCALE GENOMIC DNA]</scope>
    <source>
        <strain evidence="5">cv. 10/8</strain>
        <tissue evidence="4">Leaf</tissue>
    </source>
</reference>
<name>A0A392MDD3_9FABA</name>
<dbReference type="PANTHER" id="PTHR10492">
    <property type="match status" value="1"/>
</dbReference>
<evidence type="ECO:0000259" key="2">
    <source>
        <dbReference type="Pfam" id="PF05970"/>
    </source>
</evidence>
<dbReference type="Pfam" id="PF05970">
    <property type="entry name" value="PIF1"/>
    <property type="match status" value="1"/>
</dbReference>
<dbReference type="GO" id="GO:0043139">
    <property type="term" value="F:5'-3' DNA helicase activity"/>
    <property type="evidence" value="ECO:0007669"/>
    <property type="project" value="UniProtKB-EC"/>
</dbReference>
<dbReference type="EC" id="5.6.2.3" evidence="1"/>
<feature type="domain" description="DNA helicase Pif1-like 2B" evidence="3">
    <location>
        <begin position="456"/>
        <end position="502"/>
    </location>
</feature>
<accession>A0A392MDD3</accession>
<comment type="similarity">
    <text evidence="1">Belongs to the helicase family.</text>
</comment>
<dbReference type="Proteomes" id="UP000265520">
    <property type="component" value="Unassembled WGS sequence"/>
</dbReference>
<dbReference type="EMBL" id="LXQA010007361">
    <property type="protein sequence ID" value="MCH84778.1"/>
    <property type="molecule type" value="Genomic_DNA"/>
</dbReference>
<comment type="cofactor">
    <cofactor evidence="1">
        <name>Mg(2+)</name>
        <dbReference type="ChEBI" id="CHEBI:18420"/>
    </cofactor>
</comment>
<dbReference type="InterPro" id="IPR010285">
    <property type="entry name" value="DNA_helicase_pif1-like_DEAD"/>
</dbReference>
<dbReference type="GO" id="GO:0016887">
    <property type="term" value="F:ATP hydrolysis activity"/>
    <property type="evidence" value="ECO:0007669"/>
    <property type="project" value="RHEA"/>
</dbReference>
<feature type="domain" description="DNA helicase Pif1-like DEAD-box helicase" evidence="2">
    <location>
        <begin position="140"/>
        <end position="361"/>
    </location>
</feature>
<dbReference type="Pfam" id="PF21530">
    <property type="entry name" value="Pif1_2B_dom"/>
    <property type="match status" value="1"/>
</dbReference>
<gene>
    <name evidence="4" type="ORF">A2U01_0005614</name>
</gene>
<dbReference type="PANTHER" id="PTHR10492:SF78">
    <property type="entry name" value="ATP-DEPENDENT DNA HELICASE"/>
    <property type="match status" value="1"/>
</dbReference>
<dbReference type="InterPro" id="IPR027417">
    <property type="entry name" value="P-loop_NTPase"/>
</dbReference>
<keyword evidence="5" id="KW-1185">Reference proteome</keyword>
<dbReference type="GO" id="GO:0006281">
    <property type="term" value="P:DNA repair"/>
    <property type="evidence" value="ECO:0007669"/>
    <property type="project" value="UniProtKB-KW"/>
</dbReference>
<keyword evidence="1" id="KW-0547">Nucleotide-binding</keyword>